<accession>A0ABT7FKJ9</accession>
<keyword evidence="5" id="KW-1185">Reference proteome</keyword>
<sequence>MAESDRPESAAKAGKEVAVLDHALWSKLDSSDDLGEYSAAWLALLCQRVGGASRAVLLLKSELHGQLEPISYWPKGRVATKGLSAAAETALREDRGVARAPRSERDTDRHTADAVDIAQPIRLGGEIIGIVAIEISDRSRDALALVMRDLQWGAAWITSAFREREGERDRLGNDRLRLAIELFAATLAAPRFTDSCRVFATELATELDCDRVVVTRHKRRRSRATAVSHSATFDRRSNLMRAIERVSDEAIDQWHTILTPSLGDDGTVRRAQQELMALNGGLAVLATPLPAGDRAIGGIVLERAVEAPFTEDDALFLETVAALAGPVLEDKRCNDRPLLVKAAHATWVFLARLFGPRYLGRKLALALAIVALTLLVFVERPYRVTADARLSGVVERSVTVPFDGYLDSATVRAGDLVNAGDQLARLDTRDLEIERLQRLTERNQSVVEYDQALAQSDRAGLNVLRARIGQADAKIALLDAQIDRTAMFAPFDGVVVAGDLSQRIGDAVARGEVLFEIAPLDEYRVQVLVDERDVEQIAPGQTGQLALAAFPESPVEIEITRLSPVSVQAEGRNFFEVDAVITDSSERRKMRPGMEGVAKVVIEDRRLIWIWTHRLVDWARLTFWRWRI</sequence>
<dbReference type="RefSeq" id="WP_284487507.1">
    <property type="nucleotide sequence ID" value="NZ_JASNJE010000042.1"/>
</dbReference>
<proteinExistence type="predicted"/>
<feature type="domain" description="GAF" evidence="3">
    <location>
        <begin position="191"/>
        <end position="338"/>
    </location>
</feature>
<dbReference type="InterPro" id="IPR003018">
    <property type="entry name" value="GAF"/>
</dbReference>
<dbReference type="SUPFAM" id="SSF55781">
    <property type="entry name" value="GAF domain-like"/>
    <property type="match status" value="1"/>
</dbReference>
<evidence type="ECO:0000259" key="3">
    <source>
        <dbReference type="SMART" id="SM00065"/>
    </source>
</evidence>
<dbReference type="Gene3D" id="2.40.50.100">
    <property type="match status" value="1"/>
</dbReference>
<dbReference type="Pfam" id="PF01590">
    <property type="entry name" value="GAF"/>
    <property type="match status" value="1"/>
</dbReference>
<protein>
    <submittedName>
        <fullName evidence="4">HlyD family efflux transporter periplasmic adaptor subunit</fullName>
    </submittedName>
</protein>
<evidence type="ECO:0000256" key="1">
    <source>
        <dbReference type="ARBA" id="ARBA00004196"/>
    </source>
</evidence>
<name>A0ABT7FKJ9_9RHOB</name>
<evidence type="ECO:0000313" key="5">
    <source>
        <dbReference type="Proteomes" id="UP001227126"/>
    </source>
</evidence>
<evidence type="ECO:0000256" key="2">
    <source>
        <dbReference type="ARBA" id="ARBA00023054"/>
    </source>
</evidence>
<organism evidence="4 5">
    <name type="scientific">Sedimentitalea xiamensis</name>
    <dbReference type="NCBI Taxonomy" id="3050037"/>
    <lineage>
        <taxon>Bacteria</taxon>
        <taxon>Pseudomonadati</taxon>
        <taxon>Pseudomonadota</taxon>
        <taxon>Alphaproteobacteria</taxon>
        <taxon>Rhodobacterales</taxon>
        <taxon>Paracoccaceae</taxon>
        <taxon>Sedimentitalea</taxon>
    </lineage>
</organism>
<evidence type="ECO:0000313" key="4">
    <source>
        <dbReference type="EMBL" id="MDK3075583.1"/>
    </source>
</evidence>
<reference evidence="4 5" key="1">
    <citation type="submission" date="2023-05" db="EMBL/GenBank/DDBJ databases">
        <title>Sedimentitalea sp. nov. JM2-8.</title>
        <authorList>
            <person name="Huang J."/>
        </authorList>
    </citation>
    <scope>NUCLEOTIDE SEQUENCE [LARGE SCALE GENOMIC DNA]</scope>
    <source>
        <strain evidence="4 5">JM2-8</strain>
    </source>
</reference>
<dbReference type="Gene3D" id="2.40.30.170">
    <property type="match status" value="1"/>
</dbReference>
<dbReference type="PANTHER" id="PTHR32347:SF23">
    <property type="entry name" value="BLL5650 PROTEIN"/>
    <property type="match status" value="1"/>
</dbReference>
<keyword evidence="2" id="KW-0175">Coiled coil</keyword>
<dbReference type="PANTHER" id="PTHR32347">
    <property type="entry name" value="EFFLUX SYSTEM COMPONENT YKNX-RELATED"/>
    <property type="match status" value="1"/>
</dbReference>
<dbReference type="SMART" id="SM00065">
    <property type="entry name" value="GAF"/>
    <property type="match status" value="1"/>
</dbReference>
<dbReference type="Proteomes" id="UP001227126">
    <property type="component" value="Unassembled WGS sequence"/>
</dbReference>
<dbReference type="SUPFAM" id="SSF111369">
    <property type="entry name" value="HlyD-like secretion proteins"/>
    <property type="match status" value="1"/>
</dbReference>
<dbReference type="Gene3D" id="3.30.450.40">
    <property type="match status" value="1"/>
</dbReference>
<comment type="caution">
    <text evidence="4">The sequence shown here is derived from an EMBL/GenBank/DDBJ whole genome shotgun (WGS) entry which is preliminary data.</text>
</comment>
<dbReference type="InterPro" id="IPR050465">
    <property type="entry name" value="UPF0194_transport"/>
</dbReference>
<dbReference type="EMBL" id="JASNJE010000042">
    <property type="protein sequence ID" value="MDK3075583.1"/>
    <property type="molecule type" value="Genomic_DNA"/>
</dbReference>
<gene>
    <name evidence="4" type="ORF">QO034_21175</name>
</gene>
<comment type="subcellular location">
    <subcellularLocation>
        <location evidence="1">Cell envelope</location>
    </subcellularLocation>
</comment>
<dbReference type="InterPro" id="IPR029016">
    <property type="entry name" value="GAF-like_dom_sf"/>
</dbReference>